<dbReference type="OrthoDB" id="1632057at2"/>
<accession>A0A4R5TSN2</accession>
<dbReference type="EMBL" id="SMTF01000023">
    <property type="protein sequence ID" value="TDK19440.1"/>
    <property type="molecule type" value="Genomic_DNA"/>
</dbReference>
<dbReference type="RefSeq" id="WP_133323752.1">
    <property type="nucleotide sequence ID" value="NZ_SMTF01000023.1"/>
</dbReference>
<dbReference type="AlphaFoldDB" id="A0A4R5TSN2"/>
<protein>
    <recommendedName>
        <fullName evidence="5">ESPR domain-containing protein</fullName>
    </recommendedName>
</protein>
<feature type="non-terminal residue" evidence="3">
    <location>
        <position position="138"/>
    </location>
</feature>
<dbReference type="Pfam" id="PF05658">
    <property type="entry name" value="YadA_head"/>
    <property type="match status" value="1"/>
</dbReference>
<sequence length="138" mass="13534">MNRIYRKVWNKSLNQVVVASELATGDSAGSEVDIRPVGGRRLVLPAMLALVLGTVPPLALAQSVEVGGNYDCTIDTGAAEIAGGCVFDGSATASGEDAVAVGAFAEASGDFSTAVGAESVASGDASAAFGAGAIAGND</sequence>
<dbReference type="Pfam" id="PF13018">
    <property type="entry name" value="ESPR"/>
    <property type="match status" value="1"/>
</dbReference>
<evidence type="ECO:0000313" key="3">
    <source>
        <dbReference type="EMBL" id="TDK19440.1"/>
    </source>
</evidence>
<evidence type="ECO:0000313" key="4">
    <source>
        <dbReference type="Proteomes" id="UP000294796"/>
    </source>
</evidence>
<evidence type="ECO:0000259" key="2">
    <source>
        <dbReference type="Pfam" id="PF13018"/>
    </source>
</evidence>
<feature type="domain" description="ESPR" evidence="2">
    <location>
        <begin position="1"/>
        <end position="32"/>
    </location>
</feature>
<proteinExistence type="predicted"/>
<reference evidence="3 4" key="1">
    <citation type="submission" date="2019-03" db="EMBL/GenBank/DDBJ databases">
        <title>Luteimonas zhaokaii sp.nov., isolated from the rectal contents of Plateau pika in Yushu, Qinghai Province, China.</title>
        <authorList>
            <person name="Zhang G."/>
        </authorList>
    </citation>
    <scope>NUCLEOTIDE SEQUENCE [LARGE SCALE GENOMIC DNA]</scope>
    <source>
        <strain evidence="3 4">B9</strain>
    </source>
</reference>
<feature type="domain" description="Trimeric autotransporter adhesin YadA-like head" evidence="1">
    <location>
        <begin position="93"/>
        <end position="119"/>
    </location>
</feature>
<dbReference type="Gene3D" id="2.150.10.10">
    <property type="entry name" value="Serralysin-like metalloprotease, C-terminal"/>
    <property type="match status" value="1"/>
</dbReference>
<comment type="caution">
    <text evidence="3">The sequence shown here is derived from an EMBL/GenBank/DDBJ whole genome shotgun (WGS) entry which is preliminary data.</text>
</comment>
<dbReference type="InterPro" id="IPR024973">
    <property type="entry name" value="ESPR"/>
</dbReference>
<dbReference type="SUPFAM" id="SSF101967">
    <property type="entry name" value="Adhesin YadA, collagen-binding domain"/>
    <property type="match status" value="1"/>
</dbReference>
<evidence type="ECO:0000259" key="1">
    <source>
        <dbReference type="Pfam" id="PF05658"/>
    </source>
</evidence>
<organism evidence="3 4">
    <name type="scientific">Luteimonas aestuarii</name>
    <dbReference type="NCBI Taxonomy" id="453837"/>
    <lineage>
        <taxon>Bacteria</taxon>
        <taxon>Pseudomonadati</taxon>
        <taxon>Pseudomonadota</taxon>
        <taxon>Gammaproteobacteria</taxon>
        <taxon>Lysobacterales</taxon>
        <taxon>Lysobacteraceae</taxon>
        <taxon>Luteimonas</taxon>
    </lineage>
</organism>
<name>A0A4R5TSN2_9GAMM</name>
<dbReference type="Proteomes" id="UP000294796">
    <property type="component" value="Unassembled WGS sequence"/>
</dbReference>
<dbReference type="InterPro" id="IPR011049">
    <property type="entry name" value="Serralysin-like_metalloprot_C"/>
</dbReference>
<dbReference type="GO" id="GO:0019867">
    <property type="term" value="C:outer membrane"/>
    <property type="evidence" value="ECO:0007669"/>
    <property type="project" value="InterPro"/>
</dbReference>
<gene>
    <name evidence="3" type="ORF">E2F46_16870</name>
</gene>
<keyword evidence="4" id="KW-1185">Reference proteome</keyword>
<evidence type="ECO:0008006" key="5">
    <source>
        <dbReference type="Google" id="ProtNLM"/>
    </source>
</evidence>
<dbReference type="InterPro" id="IPR008640">
    <property type="entry name" value="Adhesin_Head_dom"/>
</dbReference>